<protein>
    <submittedName>
        <fullName evidence="2">Exo-alpha-sialidase</fullName>
    </submittedName>
</protein>
<dbReference type="SUPFAM" id="SSF50939">
    <property type="entry name" value="Sialidases"/>
    <property type="match status" value="1"/>
</dbReference>
<name>A0A7C9RMF9_9PSEU</name>
<organism evidence="2 3">
    <name type="scientific">Lentzea alba</name>
    <dbReference type="NCBI Taxonomy" id="2714351"/>
    <lineage>
        <taxon>Bacteria</taxon>
        <taxon>Bacillati</taxon>
        <taxon>Actinomycetota</taxon>
        <taxon>Actinomycetes</taxon>
        <taxon>Pseudonocardiales</taxon>
        <taxon>Pseudonocardiaceae</taxon>
        <taxon>Lentzea</taxon>
    </lineage>
</organism>
<keyword evidence="3" id="KW-1185">Reference proteome</keyword>
<dbReference type="PANTHER" id="PTHR38792">
    <property type="entry name" value="BNR/ASP-BOX REPEAT DOMAIN PROTEIN (AFU_ORTHOLOGUE AFUA_7G06430)-RELATED"/>
    <property type="match status" value="1"/>
</dbReference>
<proteinExistence type="predicted"/>
<dbReference type="AlphaFoldDB" id="A0A7C9RMF9"/>
<dbReference type="Proteomes" id="UP000481360">
    <property type="component" value="Unassembled WGS sequence"/>
</dbReference>
<reference evidence="2 3" key="1">
    <citation type="submission" date="2020-03" db="EMBL/GenBank/DDBJ databases">
        <title>Isolation and identification of active actinomycetes.</title>
        <authorList>
            <person name="Sun X."/>
        </authorList>
    </citation>
    <scope>NUCLEOTIDE SEQUENCE [LARGE SCALE GENOMIC DNA]</scope>
    <source>
        <strain evidence="2 3">NEAU-D13</strain>
    </source>
</reference>
<comment type="caution">
    <text evidence="2">The sequence shown here is derived from an EMBL/GenBank/DDBJ whole genome shotgun (WGS) entry which is preliminary data.</text>
</comment>
<evidence type="ECO:0000256" key="1">
    <source>
        <dbReference type="SAM" id="SignalP"/>
    </source>
</evidence>
<dbReference type="PANTHER" id="PTHR38792:SF3">
    <property type="entry name" value="BNR_ASP-BOX REPEAT DOMAIN PROTEIN (AFU_ORTHOLOGUE AFUA_7G06430)-RELATED"/>
    <property type="match status" value="1"/>
</dbReference>
<dbReference type="RefSeq" id="WP_166043327.1">
    <property type="nucleotide sequence ID" value="NZ_JAAMPJ010000001.1"/>
</dbReference>
<sequence length="390" mass="42105">MADDGLSGRRRTFASVRRLIITALVAALTVATQAPALAEPVVLTGEESRYPHAIRLEHGPQRGSILLALHGNHVVDVLRANRAAKKFKKVAAFVDTASTHATCCGHLYELPSQVGAMPAGTVLWVGSVGYKEETLKARIWRSPDAGETWEYLSECARAKPQGGLWEPDLSVDANGRLNCYFADESDAAHSQYIGRTVSSDGVNWSAKEKIVAVRPRGYRPGMAQVKRLPTGQYYMMYEICAQPNQYFCEAYHRTSQDGVNWGDPAWSGTRPTTKDGKYFAHTPSITLAPNGTPAGRVILMGQMLMSKNGKVDAGNGRTIFVSENGGRDGWYEVPAPVPVPGARDSYCPNYHPTAVASLDGTSLIGFASDFAPNGGCRTSWATGSLPPFPG</sequence>
<keyword evidence="1" id="KW-0732">Signal</keyword>
<dbReference type="EMBL" id="JAAMPJ010000001">
    <property type="protein sequence ID" value="NGY57746.1"/>
    <property type="molecule type" value="Genomic_DNA"/>
</dbReference>
<gene>
    <name evidence="2" type="ORF">G7043_02235</name>
</gene>
<feature type="signal peptide" evidence="1">
    <location>
        <begin position="1"/>
        <end position="38"/>
    </location>
</feature>
<evidence type="ECO:0000313" key="2">
    <source>
        <dbReference type="EMBL" id="NGY57746.1"/>
    </source>
</evidence>
<dbReference type="InterPro" id="IPR036278">
    <property type="entry name" value="Sialidase_sf"/>
</dbReference>
<evidence type="ECO:0000313" key="3">
    <source>
        <dbReference type="Proteomes" id="UP000481360"/>
    </source>
</evidence>
<feature type="chain" id="PRO_5039258954" evidence="1">
    <location>
        <begin position="39"/>
        <end position="390"/>
    </location>
</feature>
<accession>A0A7C9RMF9</accession>
<dbReference type="Gene3D" id="2.120.10.10">
    <property type="match status" value="1"/>
</dbReference>